<dbReference type="EC" id="2.7.13.3" evidence="2"/>
<dbReference type="GO" id="GO:0016301">
    <property type="term" value="F:kinase activity"/>
    <property type="evidence" value="ECO:0007669"/>
    <property type="project" value="UniProtKB-KW"/>
</dbReference>
<evidence type="ECO:0000256" key="1">
    <source>
        <dbReference type="ARBA" id="ARBA00000085"/>
    </source>
</evidence>
<dbReference type="PRINTS" id="PR00344">
    <property type="entry name" value="BCTRLSENSOR"/>
</dbReference>
<evidence type="ECO:0000256" key="2">
    <source>
        <dbReference type="ARBA" id="ARBA00012438"/>
    </source>
</evidence>
<dbReference type="PANTHER" id="PTHR42878">
    <property type="entry name" value="TWO-COMPONENT HISTIDINE KINASE"/>
    <property type="match status" value="1"/>
</dbReference>
<feature type="transmembrane region" description="Helical" evidence="5">
    <location>
        <begin position="20"/>
        <end position="41"/>
    </location>
</feature>
<organism evidence="7 8">
    <name type="scientific">Nguyenibacter vanlangensis</name>
    <dbReference type="NCBI Taxonomy" id="1216886"/>
    <lineage>
        <taxon>Bacteria</taxon>
        <taxon>Pseudomonadati</taxon>
        <taxon>Pseudomonadota</taxon>
        <taxon>Alphaproteobacteria</taxon>
        <taxon>Acetobacterales</taxon>
        <taxon>Acetobacteraceae</taxon>
        <taxon>Nguyenibacter</taxon>
    </lineage>
</organism>
<evidence type="ECO:0000313" key="8">
    <source>
        <dbReference type="Proteomes" id="UP001449795"/>
    </source>
</evidence>
<dbReference type="SMART" id="SM00387">
    <property type="entry name" value="HATPase_c"/>
    <property type="match status" value="1"/>
</dbReference>
<dbReference type="Pfam" id="PF02518">
    <property type="entry name" value="HATPase_c"/>
    <property type="match status" value="1"/>
</dbReference>
<accession>A0ABZ3DBU5</accession>
<evidence type="ECO:0000256" key="3">
    <source>
        <dbReference type="ARBA" id="ARBA00022679"/>
    </source>
</evidence>
<dbReference type="SUPFAM" id="SSF55874">
    <property type="entry name" value="ATPase domain of HSP90 chaperone/DNA topoisomerase II/histidine kinase"/>
    <property type="match status" value="1"/>
</dbReference>
<keyword evidence="5" id="KW-1133">Transmembrane helix</keyword>
<gene>
    <name evidence="7" type="ORF">AAC691_10870</name>
</gene>
<keyword evidence="5" id="KW-0812">Transmembrane</keyword>
<keyword evidence="5" id="KW-0472">Membrane</keyword>
<feature type="domain" description="Histidine kinase" evidence="6">
    <location>
        <begin position="211"/>
        <end position="424"/>
    </location>
</feature>
<dbReference type="InterPro" id="IPR005467">
    <property type="entry name" value="His_kinase_dom"/>
</dbReference>
<dbReference type="Proteomes" id="UP001449795">
    <property type="component" value="Chromosome"/>
</dbReference>
<protein>
    <recommendedName>
        <fullName evidence="2">histidine kinase</fullName>
        <ecNumber evidence="2">2.7.13.3</ecNumber>
    </recommendedName>
</protein>
<dbReference type="InterPro" id="IPR036890">
    <property type="entry name" value="HATPase_C_sf"/>
</dbReference>
<proteinExistence type="predicted"/>
<keyword evidence="3" id="KW-0808">Transferase</keyword>
<dbReference type="SUPFAM" id="SSF55785">
    <property type="entry name" value="PYP-like sensor domain (PAS domain)"/>
    <property type="match status" value="1"/>
</dbReference>
<evidence type="ECO:0000256" key="5">
    <source>
        <dbReference type="SAM" id="Phobius"/>
    </source>
</evidence>
<dbReference type="InterPro" id="IPR035965">
    <property type="entry name" value="PAS-like_dom_sf"/>
</dbReference>
<comment type="catalytic activity">
    <reaction evidence="1">
        <text>ATP + protein L-histidine = ADP + protein N-phospho-L-histidine.</text>
        <dbReference type="EC" id="2.7.13.3"/>
    </reaction>
</comment>
<reference evidence="7 8" key="1">
    <citation type="submission" date="2024-04" db="EMBL/GenBank/DDBJ databases">
        <title>Complete genome sequence of Nguyenibacter vanlangesis HBCM-1154, a strain capable of nitrogen fixation, IAA production, and phosphorus solubilization isolated from sugarcane soil.</title>
        <authorList>
            <person name="MY HANH P."/>
        </authorList>
    </citation>
    <scope>NUCLEOTIDE SEQUENCE [LARGE SCALE GENOMIC DNA]</scope>
    <source>
        <strain evidence="7 8">HBCM 1154</strain>
    </source>
</reference>
<dbReference type="InterPro" id="IPR003594">
    <property type="entry name" value="HATPase_dom"/>
</dbReference>
<dbReference type="Gene3D" id="3.30.565.10">
    <property type="entry name" value="Histidine kinase-like ATPase, C-terminal domain"/>
    <property type="match status" value="1"/>
</dbReference>
<sequence>MADMAAGGARDVEHVAPGLVPAACCLAGVASCGGLVVLCVLHRFYAAALVMSACALLLGALVLGRLARLEQRVRNRAARLRAPPPRPDQTAMLRAMLDHAPVPLLGVTHDGVLRAANRAARRLFGTDDRVPDPPAALAASLASSLASSLARAEAQGRAVVRLDRPGGARHYALSVAQASLHGPLARLVALTDIEAELNAGEANALREVLQVLSHEIMNSLTPVSSLAESAQDMLAGGDAAAMPEAALAVATILRRIQGLDRFVQGYRHLARLPPVAPRALSVGAMLHDVGRLFHSMWEGQGVALRLHPPMPDIVARLDGDLLVQALIALTTNGAQAALAGPRRPAWVALWARADAEQVTIGIRDSGAGVAPAEAALIFRPFFSLREGGTGIGLSLARQIVQDHGGSLVLAPQEEDAGATFLIRI</sequence>
<name>A0ABZ3DBU5_9PROT</name>
<dbReference type="EMBL" id="CP152276">
    <property type="protein sequence ID" value="XAE44876.1"/>
    <property type="molecule type" value="Genomic_DNA"/>
</dbReference>
<feature type="transmembrane region" description="Helical" evidence="5">
    <location>
        <begin position="48"/>
        <end position="67"/>
    </location>
</feature>
<evidence type="ECO:0000313" key="7">
    <source>
        <dbReference type="EMBL" id="XAE44876.1"/>
    </source>
</evidence>
<evidence type="ECO:0000256" key="4">
    <source>
        <dbReference type="ARBA" id="ARBA00022777"/>
    </source>
</evidence>
<dbReference type="InterPro" id="IPR004358">
    <property type="entry name" value="Sig_transdc_His_kin-like_C"/>
</dbReference>
<dbReference type="PANTHER" id="PTHR42878:SF14">
    <property type="entry name" value="OSMOLARITY TWO-COMPONENT SYSTEM PROTEIN SSK1"/>
    <property type="match status" value="1"/>
</dbReference>
<dbReference type="InterPro" id="IPR050351">
    <property type="entry name" value="BphY/WalK/GraS-like"/>
</dbReference>
<keyword evidence="8" id="KW-1185">Reference proteome</keyword>
<dbReference type="PROSITE" id="PS50109">
    <property type="entry name" value="HIS_KIN"/>
    <property type="match status" value="1"/>
</dbReference>
<evidence type="ECO:0000259" key="6">
    <source>
        <dbReference type="PROSITE" id="PS50109"/>
    </source>
</evidence>
<keyword evidence="4 7" id="KW-0418">Kinase</keyword>
<dbReference type="RefSeq" id="WP_342630069.1">
    <property type="nucleotide sequence ID" value="NZ_CP152276.1"/>
</dbReference>
<dbReference type="Gene3D" id="3.30.450.20">
    <property type="entry name" value="PAS domain"/>
    <property type="match status" value="1"/>
</dbReference>